<proteinExistence type="inferred from homology"/>
<reference evidence="11" key="3">
    <citation type="submission" date="2020-02" db="EMBL/GenBank/DDBJ databases">
        <authorList>
            <person name="Matsumoto Y."/>
            <person name="Motooka D."/>
            <person name="Nakamura S."/>
        </authorList>
    </citation>
    <scope>NUCLEOTIDE SEQUENCE</scope>
    <source>
        <strain evidence="11">JCM 6377</strain>
    </source>
</reference>
<keyword evidence="7" id="KW-0275">Fatty acid biosynthesis</keyword>
<evidence type="ECO:0000259" key="10">
    <source>
        <dbReference type="Pfam" id="PF08545"/>
    </source>
</evidence>
<comment type="caution">
    <text evidence="12">The sequence shown here is derived from an EMBL/GenBank/DDBJ whole genome shotgun (WGS) entry which is preliminary data.</text>
</comment>
<keyword evidence="4" id="KW-0808">Transferase</keyword>
<feature type="domain" description="Beta-ketoacyl-[acyl-carrier-protein] synthase III C-terminal" evidence="9">
    <location>
        <begin position="224"/>
        <end position="301"/>
    </location>
</feature>
<comment type="similarity">
    <text evidence="2">Belongs to the thiolase-like superfamily. FabH family.</text>
</comment>
<gene>
    <name evidence="11" type="primary">fabH</name>
    <name evidence="12" type="ORF">CQY20_04400</name>
    <name evidence="11" type="ORF">MAGR_15160</name>
</gene>
<evidence type="ECO:0000256" key="7">
    <source>
        <dbReference type="ARBA" id="ARBA00023160"/>
    </source>
</evidence>
<dbReference type="Pfam" id="PF08545">
    <property type="entry name" value="ACP_syn_III"/>
    <property type="match status" value="1"/>
</dbReference>
<dbReference type="EMBL" id="PDCP01000005">
    <property type="protein sequence ID" value="PEG41699.1"/>
    <property type="molecule type" value="Genomic_DNA"/>
</dbReference>
<dbReference type="InterPro" id="IPR013751">
    <property type="entry name" value="ACP_syn_III_N"/>
</dbReference>
<evidence type="ECO:0000256" key="3">
    <source>
        <dbReference type="ARBA" id="ARBA00022516"/>
    </source>
</evidence>
<organism evidence="12 13">
    <name type="scientific">Mycolicibacterium agri</name>
    <name type="common">Mycobacterium agri</name>
    <dbReference type="NCBI Taxonomy" id="36811"/>
    <lineage>
        <taxon>Bacteria</taxon>
        <taxon>Bacillati</taxon>
        <taxon>Actinomycetota</taxon>
        <taxon>Actinomycetes</taxon>
        <taxon>Mycobacteriales</taxon>
        <taxon>Mycobacteriaceae</taxon>
        <taxon>Mycolicibacterium</taxon>
    </lineage>
</organism>
<dbReference type="Pfam" id="PF08541">
    <property type="entry name" value="ACP_syn_III_C"/>
    <property type="match status" value="1"/>
</dbReference>
<name>A0A2A7ND07_MYCAG</name>
<evidence type="ECO:0000256" key="5">
    <source>
        <dbReference type="ARBA" id="ARBA00022832"/>
    </source>
</evidence>
<dbReference type="InterPro" id="IPR016039">
    <property type="entry name" value="Thiolase-like"/>
</dbReference>
<keyword evidence="13" id="KW-1185">Reference proteome</keyword>
<reference evidence="12 13" key="1">
    <citation type="submission" date="2017-10" db="EMBL/GenBank/DDBJ databases">
        <title>The new phylogeny of genus Mycobacterium.</title>
        <authorList>
            <person name="Tortoli E."/>
            <person name="Trovato A."/>
            <person name="Cirillo D.M."/>
        </authorList>
    </citation>
    <scope>NUCLEOTIDE SEQUENCE [LARGE SCALE GENOMIC DNA]</scope>
    <source>
        <strain evidence="12 13">CCUG37673</strain>
    </source>
</reference>
<dbReference type="GO" id="GO:0004315">
    <property type="term" value="F:3-oxoacyl-[acyl-carrier-protein] synthase activity"/>
    <property type="evidence" value="ECO:0007669"/>
    <property type="project" value="InterPro"/>
</dbReference>
<evidence type="ECO:0000313" key="13">
    <source>
        <dbReference type="Proteomes" id="UP000220914"/>
    </source>
</evidence>
<feature type="domain" description="Beta-ketoacyl-[acyl-carrier-protein] synthase III N-terminal" evidence="10">
    <location>
        <begin position="105"/>
        <end position="173"/>
    </location>
</feature>
<dbReference type="AlphaFoldDB" id="A0A2A7ND07"/>
<evidence type="ECO:0000256" key="1">
    <source>
        <dbReference type="ARBA" id="ARBA00005189"/>
    </source>
</evidence>
<dbReference type="PANTHER" id="PTHR43091:SF1">
    <property type="entry name" value="BETA-KETOACYL-[ACYL-CARRIER-PROTEIN] SYNTHASE III, CHLOROPLASTIC"/>
    <property type="match status" value="1"/>
</dbReference>
<evidence type="ECO:0000313" key="12">
    <source>
        <dbReference type="EMBL" id="PEG41699.1"/>
    </source>
</evidence>
<keyword evidence="3" id="KW-0444">Lipid biosynthesis</keyword>
<dbReference type="Proteomes" id="UP000465302">
    <property type="component" value="Unassembled WGS sequence"/>
</dbReference>
<dbReference type="OrthoDB" id="9815506at2"/>
<dbReference type="InterPro" id="IPR013747">
    <property type="entry name" value="ACP_syn_III_C"/>
</dbReference>
<dbReference type="GO" id="GO:0006633">
    <property type="term" value="P:fatty acid biosynthetic process"/>
    <property type="evidence" value="ECO:0007669"/>
    <property type="project" value="UniProtKB-KW"/>
</dbReference>
<keyword evidence="5" id="KW-0276">Fatty acid metabolism</keyword>
<dbReference type="EMBL" id="BLKS01000001">
    <property type="protein sequence ID" value="GFG50075.1"/>
    <property type="molecule type" value="Genomic_DNA"/>
</dbReference>
<keyword evidence="6" id="KW-0443">Lipid metabolism</keyword>
<evidence type="ECO:0000256" key="2">
    <source>
        <dbReference type="ARBA" id="ARBA00008642"/>
    </source>
</evidence>
<dbReference type="PANTHER" id="PTHR43091">
    <property type="entry name" value="3-OXOACYL-[ACYL-CARRIER-PROTEIN] SYNTHASE"/>
    <property type="match status" value="1"/>
</dbReference>
<dbReference type="Gene3D" id="3.40.47.10">
    <property type="match status" value="1"/>
</dbReference>
<evidence type="ECO:0000259" key="9">
    <source>
        <dbReference type="Pfam" id="PF08541"/>
    </source>
</evidence>
<evidence type="ECO:0000313" key="11">
    <source>
        <dbReference type="EMBL" id="GFG50075.1"/>
    </source>
</evidence>
<accession>A0A2A7ND07</accession>
<evidence type="ECO:0000256" key="4">
    <source>
        <dbReference type="ARBA" id="ARBA00022679"/>
    </source>
</evidence>
<evidence type="ECO:0000313" key="14">
    <source>
        <dbReference type="Proteomes" id="UP000465302"/>
    </source>
</evidence>
<dbReference type="SUPFAM" id="SSF53901">
    <property type="entry name" value="Thiolase-like"/>
    <property type="match status" value="1"/>
</dbReference>
<dbReference type="RefSeq" id="WP_097938446.1">
    <property type="nucleotide sequence ID" value="NZ_BLKS01000001.1"/>
</dbReference>
<evidence type="ECO:0000256" key="6">
    <source>
        <dbReference type="ARBA" id="ARBA00023098"/>
    </source>
</evidence>
<keyword evidence="8" id="KW-0511">Multifunctional enzyme</keyword>
<dbReference type="Proteomes" id="UP000220914">
    <property type="component" value="Unassembled WGS sequence"/>
</dbReference>
<evidence type="ECO:0000256" key="8">
    <source>
        <dbReference type="ARBA" id="ARBA00023268"/>
    </source>
</evidence>
<comment type="pathway">
    <text evidence="1">Lipid metabolism.</text>
</comment>
<sequence length="313" mass="33231">MTAGIVDIVIDTPGERVANDYFDSIGLTDEWIRRRTGVAARWWMDPEVPLEDVAARVCAPLVARHGERVDIAALVVVSSSTGGKVPGIAQRVAKSAGLPTEVLAFDMNAACSGFVYGLITGLSLCRPAGAVIVCAVEAMSRLIHKNDRNTGCLFGDGTGAVLLEDRPEFRESSWHAGCDGDRADIMRGEIGGGIQLDGMQVYDRAVRTMSDTVKRLHADGIKSDVIIGHQANTRILQKIREEADIGDAVFVDCVEQFGNTSAASIPLALGTCVAEQSIPKAGRMTLVAYGAGEAWGGVTLDYDLTDATSPRPA</sequence>
<reference evidence="11 14" key="2">
    <citation type="journal article" date="2019" name="Emerg. Microbes Infect.">
        <title>Comprehensive subspecies identification of 175 nontuberculous mycobacteria species based on 7547 genomic profiles.</title>
        <authorList>
            <person name="Matsumoto Y."/>
            <person name="Kinjo T."/>
            <person name="Motooka D."/>
            <person name="Nabeya D."/>
            <person name="Jung N."/>
            <person name="Uechi K."/>
            <person name="Horii T."/>
            <person name="Iida T."/>
            <person name="Fujita J."/>
            <person name="Nakamura S."/>
        </authorList>
    </citation>
    <scope>NUCLEOTIDE SEQUENCE [LARGE SCALE GENOMIC DNA]</scope>
    <source>
        <strain evidence="11 14">JCM 6377</strain>
    </source>
</reference>
<protein>
    <submittedName>
        <fullName evidence="12">3-oxoacyl-ACP synthase</fullName>
    </submittedName>
    <submittedName>
        <fullName evidence="11">3-oxoacyl-[acyl-carrier-protein] synthase 3</fullName>
    </submittedName>
</protein>